<evidence type="ECO:0000313" key="2">
    <source>
        <dbReference type="EMBL" id="CAG5079168.1"/>
    </source>
</evidence>
<comment type="caution">
    <text evidence="2">The sequence shown here is derived from an EMBL/GenBank/DDBJ whole genome shotgun (WGS) entry which is preliminary data.</text>
</comment>
<accession>A0A8J2H6N3</accession>
<reference evidence="2" key="1">
    <citation type="submission" date="2021-04" db="EMBL/GenBank/DDBJ databases">
        <authorList>
            <person name="Chebbi M.A.C M."/>
        </authorList>
    </citation>
    <scope>NUCLEOTIDE SEQUENCE</scope>
</reference>
<gene>
    <name evidence="2" type="ORF">HICCMSTLAB_LOCUS2944</name>
</gene>
<evidence type="ECO:0000256" key="1">
    <source>
        <dbReference type="SAM" id="Phobius"/>
    </source>
</evidence>
<feature type="transmembrane region" description="Helical" evidence="1">
    <location>
        <begin position="221"/>
        <end position="244"/>
    </location>
</feature>
<sequence>MSLEIGNMSDKELEEAVTNHLKNLEDMEVTGKYTEKKLLKTTNCDFKKNCELDTRKCGDWNESSRSFDKNSLLNSNYNNNKINNAEWKCKNLYSIPNLEPCNNLHSYGETPPSAPCKIKLSGDSDTFVSDKEDYNLFEKLKHYLIDYQENVLGISSSEEYNFSALMKMMGQAMAKSLLALFYFIINVIPMALITLFILHFILDKTLDIKKTKNRQEMAIKIMLLGLQLTFVYLSFTFIVGLIWIPVFQIILRIVSCCTIDPYNN</sequence>
<dbReference type="Proteomes" id="UP000786811">
    <property type="component" value="Unassembled WGS sequence"/>
</dbReference>
<dbReference type="EMBL" id="CAJNRD030001117">
    <property type="protein sequence ID" value="CAG5079168.1"/>
    <property type="molecule type" value="Genomic_DNA"/>
</dbReference>
<keyword evidence="3" id="KW-1185">Reference proteome</keyword>
<feature type="transmembrane region" description="Helical" evidence="1">
    <location>
        <begin position="177"/>
        <end position="201"/>
    </location>
</feature>
<keyword evidence="1" id="KW-0472">Membrane</keyword>
<dbReference type="OrthoDB" id="6779810at2759"/>
<protein>
    <submittedName>
        <fullName evidence="2">Uncharacterized protein</fullName>
    </submittedName>
</protein>
<keyword evidence="1" id="KW-1133">Transmembrane helix</keyword>
<keyword evidence="1" id="KW-0812">Transmembrane</keyword>
<evidence type="ECO:0000313" key="3">
    <source>
        <dbReference type="Proteomes" id="UP000786811"/>
    </source>
</evidence>
<name>A0A8J2H6N3_COTCN</name>
<organism evidence="2 3">
    <name type="scientific">Cotesia congregata</name>
    <name type="common">Parasitoid wasp</name>
    <name type="synonym">Apanteles congregatus</name>
    <dbReference type="NCBI Taxonomy" id="51543"/>
    <lineage>
        <taxon>Eukaryota</taxon>
        <taxon>Metazoa</taxon>
        <taxon>Ecdysozoa</taxon>
        <taxon>Arthropoda</taxon>
        <taxon>Hexapoda</taxon>
        <taxon>Insecta</taxon>
        <taxon>Pterygota</taxon>
        <taxon>Neoptera</taxon>
        <taxon>Endopterygota</taxon>
        <taxon>Hymenoptera</taxon>
        <taxon>Apocrita</taxon>
        <taxon>Ichneumonoidea</taxon>
        <taxon>Braconidae</taxon>
        <taxon>Microgastrinae</taxon>
        <taxon>Cotesia</taxon>
    </lineage>
</organism>
<dbReference type="AlphaFoldDB" id="A0A8J2H6N3"/>
<proteinExistence type="predicted"/>